<dbReference type="AlphaFoldDB" id="A0A6J4VTQ6"/>
<feature type="compositionally biased region" description="Basic and acidic residues" evidence="1">
    <location>
        <begin position="35"/>
        <end position="49"/>
    </location>
</feature>
<accession>A0A6J4VTQ6</accession>
<evidence type="ECO:0000256" key="1">
    <source>
        <dbReference type="SAM" id="MobiDB-lite"/>
    </source>
</evidence>
<gene>
    <name evidence="2" type="ORF">AVDCRST_MAG88-4214</name>
</gene>
<feature type="region of interest" description="Disordered" evidence="1">
    <location>
        <begin position="1"/>
        <end position="49"/>
    </location>
</feature>
<feature type="non-terminal residue" evidence="2">
    <location>
        <position position="1"/>
    </location>
</feature>
<sequence length="49" mass="5431">GHRDRRLPRRSAPERAGRQRFAAPTAPGSSVEPRPGVDDRQVGGRDLLR</sequence>
<feature type="non-terminal residue" evidence="2">
    <location>
        <position position="49"/>
    </location>
</feature>
<reference evidence="2" key="1">
    <citation type="submission" date="2020-02" db="EMBL/GenBank/DDBJ databases">
        <authorList>
            <person name="Meier V. D."/>
        </authorList>
    </citation>
    <scope>NUCLEOTIDE SEQUENCE</scope>
    <source>
        <strain evidence="2">AVDCRST_MAG88</strain>
    </source>
</reference>
<dbReference type="EMBL" id="CADCWM010001050">
    <property type="protein sequence ID" value="CAA9587573.1"/>
    <property type="molecule type" value="Genomic_DNA"/>
</dbReference>
<name>A0A6J4VTQ6_9BACT</name>
<organism evidence="2">
    <name type="scientific">uncultured Thermomicrobiales bacterium</name>
    <dbReference type="NCBI Taxonomy" id="1645740"/>
    <lineage>
        <taxon>Bacteria</taxon>
        <taxon>Pseudomonadati</taxon>
        <taxon>Thermomicrobiota</taxon>
        <taxon>Thermomicrobia</taxon>
        <taxon>Thermomicrobiales</taxon>
        <taxon>environmental samples</taxon>
    </lineage>
</organism>
<proteinExistence type="predicted"/>
<protein>
    <submittedName>
        <fullName evidence="2">Uncharacterized protein</fullName>
    </submittedName>
</protein>
<evidence type="ECO:0000313" key="2">
    <source>
        <dbReference type="EMBL" id="CAA9587573.1"/>
    </source>
</evidence>